<reference evidence="3" key="1">
    <citation type="submission" date="2016-02" db="EMBL/GenBank/DDBJ databases">
        <authorList>
            <person name="liu f."/>
        </authorList>
    </citation>
    <scope>NUCLEOTIDE SEQUENCE [LARGE SCALE GENOMIC DNA]</scope>
</reference>
<dbReference type="EMBL" id="FITM01000092">
    <property type="protein sequence ID" value="CZB18683.1"/>
    <property type="molecule type" value="Genomic_DNA"/>
</dbReference>
<dbReference type="GO" id="GO:0005737">
    <property type="term" value="C:cytoplasm"/>
    <property type="evidence" value="ECO:0007669"/>
    <property type="project" value="TreeGrafter"/>
</dbReference>
<dbReference type="PANTHER" id="PTHR42850">
    <property type="entry name" value="METALLOPHOSPHOESTERASE"/>
    <property type="match status" value="1"/>
</dbReference>
<dbReference type="InterPro" id="IPR004843">
    <property type="entry name" value="Calcineurin-like_PHP"/>
</dbReference>
<gene>
    <name evidence="2" type="ORF">FLM9_852</name>
</gene>
<evidence type="ECO:0000259" key="1">
    <source>
        <dbReference type="Pfam" id="PF00149"/>
    </source>
</evidence>
<sequence length="234" mass="25920">MNPHAVNVQRGVLWGAPPSNHSVVVVGDLHGLAGALKDIIDQTCFTGCTLVFVGDYIDRGCDGDQVLHSIHGLTTNPSAHGYGQVVALRGNHEDMILRARNSSQWLACWQTSGGRTEDWRWLCEHQGWDWLASLPLLYQHPKDILFRGKPHRLVVSHASVNRQYNLEDQKEQDLLWRREVSGYRRDTLCVHGHTPQSGGVPFLRNTPTGPVLLIDTGSVKTGIVTGASFDEVCS</sequence>
<dbReference type="Proteomes" id="UP000182631">
    <property type="component" value="Unassembled WGS sequence"/>
</dbReference>
<organism evidence="2 3">
    <name type="scientific">Candidatus Synechococcus spongiarum</name>
    <dbReference type="NCBI Taxonomy" id="431041"/>
    <lineage>
        <taxon>Bacteria</taxon>
        <taxon>Bacillati</taxon>
        <taxon>Cyanobacteriota</taxon>
        <taxon>Cyanophyceae</taxon>
        <taxon>Synechococcales</taxon>
        <taxon>Synechococcaceae</taxon>
        <taxon>Synechococcus</taxon>
    </lineage>
</organism>
<dbReference type="SUPFAM" id="SSF56300">
    <property type="entry name" value="Metallo-dependent phosphatases"/>
    <property type="match status" value="1"/>
</dbReference>
<dbReference type="Gene3D" id="3.60.21.10">
    <property type="match status" value="1"/>
</dbReference>
<dbReference type="InterPro" id="IPR050126">
    <property type="entry name" value="Ap4A_hydrolase"/>
</dbReference>
<proteinExistence type="predicted"/>
<dbReference type="InterPro" id="IPR029052">
    <property type="entry name" value="Metallo-depent_PP-like"/>
</dbReference>
<feature type="domain" description="Calcineurin-like phosphoesterase" evidence="1">
    <location>
        <begin position="22"/>
        <end position="196"/>
    </location>
</feature>
<dbReference type="PANTHER" id="PTHR42850:SF4">
    <property type="entry name" value="ZINC-DEPENDENT ENDOPOLYPHOSPHATASE"/>
    <property type="match status" value="1"/>
</dbReference>
<dbReference type="AlphaFoldDB" id="A0A170TAX4"/>
<accession>A0A170TAX4</accession>
<dbReference type="RefSeq" id="WP_074457352.1">
    <property type="nucleotide sequence ID" value="NZ_FITM01000092.1"/>
</dbReference>
<dbReference type="Pfam" id="PF00149">
    <property type="entry name" value="Metallophos"/>
    <property type="match status" value="1"/>
</dbReference>
<evidence type="ECO:0000313" key="2">
    <source>
        <dbReference type="EMBL" id="CZB18683.1"/>
    </source>
</evidence>
<dbReference type="GO" id="GO:0016791">
    <property type="term" value="F:phosphatase activity"/>
    <property type="evidence" value="ECO:0007669"/>
    <property type="project" value="TreeGrafter"/>
</dbReference>
<keyword evidence="3" id="KW-1185">Reference proteome</keyword>
<name>A0A170TAX4_9SYNE</name>
<evidence type="ECO:0000313" key="3">
    <source>
        <dbReference type="Proteomes" id="UP000182631"/>
    </source>
</evidence>
<protein>
    <submittedName>
        <fullName evidence="2">Serine/threonine protein phosphatase</fullName>
    </submittedName>
</protein>